<sequence length="44" mass="4707">MTLCPIALAVTCKGCPAFKICPAKSILGDQPKQADKKEESKKKS</sequence>
<comment type="caution">
    <text evidence="1">The sequence shown here is derived from an EMBL/GenBank/DDBJ whole genome shotgun (WGS) entry which is preliminary data.</text>
</comment>
<dbReference type="Proteomes" id="UP001156664">
    <property type="component" value="Unassembled WGS sequence"/>
</dbReference>
<dbReference type="RefSeq" id="WP_284280038.1">
    <property type="nucleotide sequence ID" value="NZ_BSOJ01000006.1"/>
</dbReference>
<evidence type="ECO:0000313" key="2">
    <source>
        <dbReference type="Proteomes" id="UP001156664"/>
    </source>
</evidence>
<evidence type="ECO:0008006" key="3">
    <source>
        <dbReference type="Google" id="ProtNLM"/>
    </source>
</evidence>
<proteinExistence type="predicted"/>
<reference evidence="2" key="1">
    <citation type="journal article" date="2019" name="Int. J. Syst. Evol. Microbiol.">
        <title>The Global Catalogue of Microorganisms (GCM) 10K type strain sequencing project: providing services to taxonomists for standard genome sequencing and annotation.</title>
        <authorList>
            <consortium name="The Broad Institute Genomics Platform"/>
            <consortium name="The Broad Institute Genome Sequencing Center for Infectious Disease"/>
            <person name="Wu L."/>
            <person name="Ma J."/>
        </authorList>
    </citation>
    <scope>NUCLEOTIDE SEQUENCE [LARGE SCALE GENOMIC DNA]</scope>
    <source>
        <strain evidence="2">NBRC 105857</strain>
    </source>
</reference>
<evidence type="ECO:0000313" key="1">
    <source>
        <dbReference type="EMBL" id="GLR25639.1"/>
    </source>
</evidence>
<keyword evidence="2" id="KW-1185">Reference proteome</keyword>
<accession>A0ABQ5YS61</accession>
<dbReference type="EMBL" id="BSOJ01000006">
    <property type="protein sequence ID" value="GLR25639.1"/>
    <property type="molecule type" value="Genomic_DNA"/>
</dbReference>
<name>A0ABQ5YS61_9BURK</name>
<organism evidence="1 2">
    <name type="scientific">Limnobacter litoralis</name>
    <dbReference type="NCBI Taxonomy" id="481366"/>
    <lineage>
        <taxon>Bacteria</taxon>
        <taxon>Pseudomonadati</taxon>
        <taxon>Pseudomonadota</taxon>
        <taxon>Betaproteobacteria</taxon>
        <taxon>Burkholderiales</taxon>
        <taxon>Burkholderiaceae</taxon>
        <taxon>Limnobacter</taxon>
    </lineage>
</organism>
<gene>
    <name evidence="1" type="ORF">GCM10007875_07270</name>
</gene>
<protein>
    <recommendedName>
        <fullName evidence="3">4Fe-4S ferredoxin-type domain-containing protein</fullName>
    </recommendedName>
</protein>